<name>A0A508WTM9_9HYPH</name>
<keyword evidence="2" id="KW-0732">Signal</keyword>
<gene>
    <name evidence="3" type="ORF">EMEDMD4_190006</name>
</gene>
<sequence length="107" mass="12042">MKQASFALHAALVAALSPPAFSAEAQTASPFLQRLEANNDGTVSRDEIIAARAKLCSSRRERRWRNRRSRNGMAQRCDHGSRDGAAGASWKRDAPDRHQWRWKGVKR</sequence>
<dbReference type="AlphaFoldDB" id="A0A508WTM9"/>
<organism evidence="3">
    <name type="scientific">Sinorhizobium medicae</name>
    <dbReference type="NCBI Taxonomy" id="110321"/>
    <lineage>
        <taxon>Bacteria</taxon>
        <taxon>Pseudomonadati</taxon>
        <taxon>Pseudomonadota</taxon>
        <taxon>Alphaproteobacteria</taxon>
        <taxon>Hyphomicrobiales</taxon>
        <taxon>Rhizobiaceae</taxon>
        <taxon>Sinorhizobium/Ensifer group</taxon>
        <taxon>Sinorhizobium</taxon>
    </lineage>
</organism>
<feature type="region of interest" description="Disordered" evidence="1">
    <location>
        <begin position="63"/>
        <end position="107"/>
    </location>
</feature>
<accession>A0A508WTM9</accession>
<evidence type="ECO:0000313" key="3">
    <source>
        <dbReference type="EMBL" id="VTZ60746.1"/>
    </source>
</evidence>
<feature type="chain" id="PRO_5021435601" description="EF-hand domain-containing protein" evidence="2">
    <location>
        <begin position="23"/>
        <end position="107"/>
    </location>
</feature>
<dbReference type="EMBL" id="CABFNB010000083">
    <property type="protein sequence ID" value="VTZ60746.1"/>
    <property type="molecule type" value="Genomic_DNA"/>
</dbReference>
<dbReference type="Proteomes" id="UP000507954">
    <property type="component" value="Unassembled WGS sequence"/>
</dbReference>
<feature type="signal peptide" evidence="2">
    <location>
        <begin position="1"/>
        <end position="22"/>
    </location>
</feature>
<evidence type="ECO:0008006" key="4">
    <source>
        <dbReference type="Google" id="ProtNLM"/>
    </source>
</evidence>
<proteinExistence type="predicted"/>
<reference evidence="3" key="1">
    <citation type="submission" date="2019-06" db="EMBL/GenBank/DDBJ databases">
        <authorList>
            <person name="Le Quere A."/>
            <person name="Colella S."/>
        </authorList>
    </citation>
    <scope>NUCLEOTIDE SEQUENCE</scope>
    <source>
        <strain evidence="3">EmedicaeMD41</strain>
    </source>
</reference>
<protein>
    <recommendedName>
        <fullName evidence="4">EF-hand domain-containing protein</fullName>
    </recommendedName>
</protein>
<evidence type="ECO:0000256" key="1">
    <source>
        <dbReference type="SAM" id="MobiDB-lite"/>
    </source>
</evidence>
<feature type="compositionally biased region" description="Basic and acidic residues" evidence="1">
    <location>
        <begin position="90"/>
        <end position="99"/>
    </location>
</feature>
<evidence type="ECO:0000256" key="2">
    <source>
        <dbReference type="SAM" id="SignalP"/>
    </source>
</evidence>